<organism evidence="5 6">
    <name type="scientific">Pseudothauera rhizosphaerae</name>
    <dbReference type="NCBI Taxonomy" id="2565932"/>
    <lineage>
        <taxon>Bacteria</taxon>
        <taxon>Pseudomonadati</taxon>
        <taxon>Pseudomonadota</taxon>
        <taxon>Betaproteobacteria</taxon>
        <taxon>Rhodocyclales</taxon>
        <taxon>Zoogloeaceae</taxon>
        <taxon>Pseudothauera</taxon>
    </lineage>
</organism>
<evidence type="ECO:0000313" key="5">
    <source>
        <dbReference type="EMBL" id="THF59255.1"/>
    </source>
</evidence>
<gene>
    <name evidence="5" type="primary">aliA</name>
    <name evidence="5" type="ORF">E6O51_16165</name>
</gene>
<dbReference type="GO" id="GO:0006631">
    <property type="term" value="P:fatty acid metabolic process"/>
    <property type="evidence" value="ECO:0007669"/>
    <property type="project" value="TreeGrafter"/>
</dbReference>
<dbReference type="SUPFAM" id="SSF56801">
    <property type="entry name" value="Acetyl-CoA synthetase-like"/>
    <property type="match status" value="1"/>
</dbReference>
<dbReference type="EMBL" id="SSOD01000014">
    <property type="protein sequence ID" value="THF59255.1"/>
    <property type="molecule type" value="Genomic_DNA"/>
</dbReference>
<comment type="caution">
    <text evidence="5">The sequence shown here is derived from an EMBL/GenBank/DDBJ whole genome shotgun (WGS) entry which is preliminary data.</text>
</comment>
<dbReference type="Pfam" id="PF13193">
    <property type="entry name" value="AMP-binding_C"/>
    <property type="match status" value="1"/>
</dbReference>
<dbReference type="NCBIfam" id="TIGR03208">
    <property type="entry name" value="cyc_hxne_CoA_lg"/>
    <property type="match status" value="1"/>
</dbReference>
<feature type="domain" description="AMP-dependent synthetase/ligase" evidence="3">
    <location>
        <begin position="32"/>
        <end position="400"/>
    </location>
</feature>
<evidence type="ECO:0000259" key="3">
    <source>
        <dbReference type="Pfam" id="PF00501"/>
    </source>
</evidence>
<dbReference type="GO" id="GO:0031956">
    <property type="term" value="F:medium-chain fatty acid-CoA ligase activity"/>
    <property type="evidence" value="ECO:0007669"/>
    <property type="project" value="TreeGrafter"/>
</dbReference>
<dbReference type="InterPro" id="IPR020845">
    <property type="entry name" value="AMP-binding_CS"/>
</dbReference>
<dbReference type="Pfam" id="PF00501">
    <property type="entry name" value="AMP-binding"/>
    <property type="match status" value="1"/>
</dbReference>
<sequence length="550" mass="60230">MNFDPILLAPRMAPMKAAGLWRDQTINTFMARALEDCPDKPAIVAYRQDAEAPERLSYRELDRRVERIARNLAALGVGHADVVTFQLPNSWEFIALALACARIGAVANPVMPIFRQHELNFMLNFGESKVFIVPKTFRGFDYEAMAREMLPGLPHLRRMVVLGGDGDDGFERVLMKDSAAPLSGPGLAPDDVLLLMYTSGTTGEPKAVMHTSNTLFSNLHAYIEIMQLGAQDVVLGASPMAHLTGYGYLAMIPLILNSTTVLLDVWDARRALQIARAESVTFSMASSAFVADMCLAVENGEPPSPTFTKFNCAGAPIPPVLIERAWRAMGLRISSAWGMTECGAVTVTEPARALEKSGVSDGRPLPGIELKVVDANGAELPVGETGALKIRGASLFGGYLKRPQLNATTGDGWFDTGDLAFIDAEGYLRINGRSKDLVIRGGENLPVMEIENLLYGHPAIMACAVVGYPDKRLGERACAFVSLKPGTHFSLEEMRAWFEERQVARQYCPERLEIVDALPATPSGKLQKFKLREIARQFAELEEMGRERQA</sequence>
<name>A0A4S4AIT3_9RHOO</name>
<dbReference type="InterPro" id="IPR025110">
    <property type="entry name" value="AMP-bd_C"/>
</dbReference>
<dbReference type="PANTHER" id="PTHR43201">
    <property type="entry name" value="ACYL-COA SYNTHETASE"/>
    <property type="match status" value="1"/>
</dbReference>
<dbReference type="PANTHER" id="PTHR43201:SF5">
    <property type="entry name" value="MEDIUM-CHAIN ACYL-COA LIGASE ACSF2, MITOCHONDRIAL"/>
    <property type="match status" value="1"/>
</dbReference>
<evidence type="ECO:0000256" key="2">
    <source>
        <dbReference type="ARBA" id="ARBA00022598"/>
    </source>
</evidence>
<dbReference type="Gene3D" id="3.30.300.30">
    <property type="match status" value="1"/>
</dbReference>
<dbReference type="InterPro" id="IPR042099">
    <property type="entry name" value="ANL_N_sf"/>
</dbReference>
<evidence type="ECO:0000259" key="4">
    <source>
        <dbReference type="Pfam" id="PF13193"/>
    </source>
</evidence>
<evidence type="ECO:0000313" key="6">
    <source>
        <dbReference type="Proteomes" id="UP000307956"/>
    </source>
</evidence>
<reference evidence="5 6" key="1">
    <citation type="submission" date="2019-04" db="EMBL/GenBank/DDBJ databases">
        <title>Azoarcus rhizosphaerae sp. nov. isolated from rhizosphere of Ficus religiosa.</title>
        <authorList>
            <person name="Lin S.-Y."/>
            <person name="Hameed A."/>
            <person name="Hsu Y.-H."/>
            <person name="Young C.-C."/>
        </authorList>
    </citation>
    <scope>NUCLEOTIDE SEQUENCE [LARGE SCALE GENOMIC DNA]</scope>
    <source>
        <strain evidence="5 6">CC-YHH848</strain>
    </source>
</reference>
<dbReference type="PROSITE" id="PS00455">
    <property type="entry name" value="AMP_BINDING"/>
    <property type="match status" value="1"/>
</dbReference>
<keyword evidence="2 5" id="KW-0436">Ligase</keyword>
<dbReference type="InterPro" id="IPR045851">
    <property type="entry name" value="AMP-bd_C_sf"/>
</dbReference>
<dbReference type="RefSeq" id="WP_136386040.1">
    <property type="nucleotide sequence ID" value="NZ_SSOD01000014.1"/>
</dbReference>
<dbReference type="Gene3D" id="3.40.50.12780">
    <property type="entry name" value="N-terminal domain of ligase-like"/>
    <property type="match status" value="1"/>
</dbReference>
<proteinExistence type="inferred from homology"/>
<keyword evidence="6" id="KW-1185">Reference proteome</keyword>
<feature type="domain" description="AMP-binding enzyme C-terminal" evidence="4">
    <location>
        <begin position="449"/>
        <end position="525"/>
    </location>
</feature>
<dbReference type="InterPro" id="IPR000873">
    <property type="entry name" value="AMP-dep_synth/lig_dom"/>
</dbReference>
<dbReference type="OrthoDB" id="9766486at2"/>
<comment type="similarity">
    <text evidence="1">Belongs to the ATP-dependent AMP-binding enzyme family.</text>
</comment>
<accession>A0A4S4AIT3</accession>
<evidence type="ECO:0000256" key="1">
    <source>
        <dbReference type="ARBA" id="ARBA00006432"/>
    </source>
</evidence>
<dbReference type="Proteomes" id="UP000307956">
    <property type="component" value="Unassembled WGS sequence"/>
</dbReference>
<dbReference type="InterPro" id="IPR017621">
    <property type="entry name" value="Cyclohxane-COOH-CoA_Ligase"/>
</dbReference>
<protein>
    <submittedName>
        <fullName evidence="5">Cyclohexanecarboxylate-CoA ligase</fullName>
    </submittedName>
</protein>
<dbReference type="AlphaFoldDB" id="A0A4S4AIT3"/>